<evidence type="ECO:0008006" key="4">
    <source>
        <dbReference type="Google" id="ProtNLM"/>
    </source>
</evidence>
<name>A0A8R1DNJ0_CAEJA</name>
<keyword evidence="1" id="KW-0812">Transmembrane</keyword>
<evidence type="ECO:0000313" key="3">
    <source>
        <dbReference type="Proteomes" id="UP000005237"/>
    </source>
</evidence>
<dbReference type="InterPro" id="IPR019428">
    <property type="entry name" value="7TM_GPCR_serpentine_rcpt_Str"/>
</dbReference>
<feature type="transmembrane region" description="Helical" evidence="1">
    <location>
        <begin position="45"/>
        <end position="66"/>
    </location>
</feature>
<keyword evidence="1" id="KW-0472">Membrane</keyword>
<keyword evidence="3" id="KW-1185">Reference proteome</keyword>
<evidence type="ECO:0000256" key="1">
    <source>
        <dbReference type="SAM" id="Phobius"/>
    </source>
</evidence>
<keyword evidence="1" id="KW-1133">Transmembrane helix</keyword>
<organism evidence="2 3">
    <name type="scientific">Caenorhabditis japonica</name>
    <dbReference type="NCBI Taxonomy" id="281687"/>
    <lineage>
        <taxon>Eukaryota</taxon>
        <taxon>Metazoa</taxon>
        <taxon>Ecdysozoa</taxon>
        <taxon>Nematoda</taxon>
        <taxon>Chromadorea</taxon>
        <taxon>Rhabditida</taxon>
        <taxon>Rhabditina</taxon>
        <taxon>Rhabditomorpha</taxon>
        <taxon>Rhabditoidea</taxon>
        <taxon>Rhabditidae</taxon>
        <taxon>Peloderinae</taxon>
        <taxon>Caenorhabditis</taxon>
    </lineage>
</organism>
<sequence length="163" mass="19596">MEWMMAIYTGLYSATICQLAIQFIYRYWAIFDTRMLCYFNSWKYLIWIFYYIFFGVLWAFAVGHFFSMDDFGREYLKNEILLRYERNITDIPVLGLIAYEGDNVRWRNVYGLFLMTIISGIQYSIIIICGHQMYIGMKTKVAVLSPMVRRLHRQFFRALVIQA</sequence>
<accession>A0A8R1DNJ0</accession>
<dbReference type="EnsemblMetazoa" id="CJA07741.1">
    <property type="protein sequence ID" value="CJA07741.1"/>
    <property type="gene ID" value="WBGene00126945"/>
</dbReference>
<reference evidence="3" key="1">
    <citation type="submission" date="2010-08" db="EMBL/GenBank/DDBJ databases">
        <authorList>
            <consortium name="Caenorhabditis japonica Sequencing Consortium"/>
            <person name="Wilson R.K."/>
        </authorList>
    </citation>
    <scope>NUCLEOTIDE SEQUENCE [LARGE SCALE GENOMIC DNA]</scope>
    <source>
        <strain evidence="3">DF5081</strain>
    </source>
</reference>
<dbReference type="PANTHER" id="PTHR46000">
    <property type="entry name" value="SEVEN TM RECEPTOR-RELATED"/>
    <property type="match status" value="1"/>
</dbReference>
<dbReference type="AlphaFoldDB" id="A0A8R1DNJ0"/>
<proteinExistence type="predicted"/>
<dbReference type="Pfam" id="PF10326">
    <property type="entry name" value="7TM_GPCR_Str"/>
    <property type="match status" value="1"/>
</dbReference>
<dbReference type="Proteomes" id="UP000005237">
    <property type="component" value="Unassembled WGS sequence"/>
</dbReference>
<feature type="transmembrane region" description="Helical" evidence="1">
    <location>
        <begin position="6"/>
        <end position="25"/>
    </location>
</feature>
<evidence type="ECO:0000313" key="2">
    <source>
        <dbReference type="EnsemblMetazoa" id="CJA07741.1"/>
    </source>
</evidence>
<reference evidence="2" key="2">
    <citation type="submission" date="2022-06" db="UniProtKB">
        <authorList>
            <consortium name="EnsemblMetazoa"/>
        </authorList>
    </citation>
    <scope>IDENTIFICATION</scope>
    <source>
        <strain evidence="2">DF5081</strain>
    </source>
</reference>
<dbReference type="PANTHER" id="PTHR46000:SF4">
    <property type="entry name" value="SEVEN TM RECEPTOR-RELATED"/>
    <property type="match status" value="1"/>
</dbReference>
<dbReference type="SUPFAM" id="SSF81321">
    <property type="entry name" value="Family A G protein-coupled receptor-like"/>
    <property type="match status" value="1"/>
</dbReference>
<protein>
    <recommendedName>
        <fullName evidence="4">G protein-coupled receptor</fullName>
    </recommendedName>
</protein>
<feature type="transmembrane region" description="Helical" evidence="1">
    <location>
        <begin position="109"/>
        <end position="130"/>
    </location>
</feature>